<feature type="coiled-coil region" evidence="1">
    <location>
        <begin position="35"/>
        <end position="62"/>
    </location>
</feature>
<proteinExistence type="predicted"/>
<evidence type="ECO:0000313" key="3">
    <source>
        <dbReference type="Proteomes" id="UP000050326"/>
    </source>
</evidence>
<evidence type="ECO:0008006" key="4">
    <source>
        <dbReference type="Google" id="ProtNLM"/>
    </source>
</evidence>
<name>A0A0P8W3V2_9CLOT</name>
<gene>
    <name evidence="2" type="ORF">OXPF_32800</name>
</gene>
<reference evidence="2 3" key="1">
    <citation type="submission" date="2015-09" db="EMBL/GenBank/DDBJ databases">
        <title>Genome sequence of Oxobacter pfennigii DSM 3222.</title>
        <authorList>
            <person name="Poehlein A."/>
            <person name="Bengelsdorf F.R."/>
            <person name="Schiel-Bengelsdorf B."/>
            <person name="Duerre P."/>
            <person name="Daniel R."/>
        </authorList>
    </citation>
    <scope>NUCLEOTIDE SEQUENCE [LARGE SCALE GENOMIC DNA]</scope>
    <source>
        <strain evidence="2 3">DSM 3222</strain>
    </source>
</reference>
<dbReference type="STRING" id="36849.OXPF_32800"/>
<dbReference type="RefSeq" id="WP_242854432.1">
    <property type="nucleotide sequence ID" value="NZ_LKET01000041.1"/>
</dbReference>
<keyword evidence="3" id="KW-1185">Reference proteome</keyword>
<sequence length="143" mass="16275">MDGNVEFLNYIHQNAEMGIDTIHQLIGISQDEEYKKMLRSQLQEYKIIYDSTEEKLKEINKAAKDINAFSKGSAYAMINLKTLANKSPSHISEMLIQGSTTGIVDITKKLKEYADADDEILSLANKLLILEQNNVEECKKYLQ</sequence>
<dbReference type="Proteomes" id="UP000050326">
    <property type="component" value="Unassembled WGS sequence"/>
</dbReference>
<evidence type="ECO:0000313" key="2">
    <source>
        <dbReference type="EMBL" id="KPU43266.1"/>
    </source>
</evidence>
<dbReference type="PATRIC" id="fig|36849.3.peg.3477"/>
<evidence type="ECO:0000256" key="1">
    <source>
        <dbReference type="SAM" id="Coils"/>
    </source>
</evidence>
<organism evidence="2 3">
    <name type="scientific">Oxobacter pfennigii</name>
    <dbReference type="NCBI Taxonomy" id="36849"/>
    <lineage>
        <taxon>Bacteria</taxon>
        <taxon>Bacillati</taxon>
        <taxon>Bacillota</taxon>
        <taxon>Clostridia</taxon>
        <taxon>Eubacteriales</taxon>
        <taxon>Clostridiaceae</taxon>
        <taxon>Oxobacter</taxon>
    </lineage>
</organism>
<comment type="caution">
    <text evidence="2">The sequence shown here is derived from an EMBL/GenBank/DDBJ whole genome shotgun (WGS) entry which is preliminary data.</text>
</comment>
<protein>
    <recommendedName>
        <fullName evidence="4">DUF2383 domain-containing protein</fullName>
    </recommendedName>
</protein>
<dbReference type="EMBL" id="LKET01000041">
    <property type="protein sequence ID" value="KPU43266.1"/>
    <property type="molecule type" value="Genomic_DNA"/>
</dbReference>
<dbReference type="AlphaFoldDB" id="A0A0P8W3V2"/>
<keyword evidence="1" id="KW-0175">Coiled coil</keyword>
<accession>A0A0P8W3V2</accession>